<accession>A0A811KCN0</accession>
<dbReference type="EMBL" id="CAJFCW020000003">
    <property type="protein sequence ID" value="CAG9101760.1"/>
    <property type="molecule type" value="Genomic_DNA"/>
</dbReference>
<dbReference type="OrthoDB" id="10502953at2759"/>
<proteinExistence type="predicted"/>
<protein>
    <submittedName>
        <fullName evidence="1">Uncharacterized protein</fullName>
    </submittedName>
</protein>
<name>A0A811KCN0_9BILA</name>
<dbReference type="AlphaFoldDB" id="A0A811KCN0"/>
<keyword evidence="2" id="KW-1185">Reference proteome</keyword>
<evidence type="ECO:0000313" key="1">
    <source>
        <dbReference type="EMBL" id="CAD5213911.1"/>
    </source>
</evidence>
<gene>
    <name evidence="1" type="ORF">BOKJ2_LOCUS5329</name>
</gene>
<dbReference type="EMBL" id="CAJFDH010000003">
    <property type="protein sequence ID" value="CAD5213911.1"/>
    <property type="molecule type" value="Genomic_DNA"/>
</dbReference>
<reference evidence="1" key="1">
    <citation type="submission" date="2020-09" db="EMBL/GenBank/DDBJ databases">
        <authorList>
            <person name="Kikuchi T."/>
        </authorList>
    </citation>
    <scope>NUCLEOTIDE SEQUENCE</scope>
    <source>
        <strain evidence="1">SH1</strain>
    </source>
</reference>
<dbReference type="Proteomes" id="UP000783686">
    <property type="component" value="Unassembled WGS sequence"/>
</dbReference>
<dbReference type="Proteomes" id="UP000614601">
    <property type="component" value="Unassembled WGS sequence"/>
</dbReference>
<comment type="caution">
    <text evidence="1">The sequence shown here is derived from an EMBL/GenBank/DDBJ whole genome shotgun (WGS) entry which is preliminary data.</text>
</comment>
<evidence type="ECO:0000313" key="2">
    <source>
        <dbReference type="Proteomes" id="UP000614601"/>
    </source>
</evidence>
<sequence length="82" mass="9683">MHLYEATEQTNTILARKVSELKASLAQCQIAKNETLDNMLYTRRQFGKCMESRFREKRVKMEKVKQLVETIYDTILDVLNLN</sequence>
<organism evidence="1 2">
    <name type="scientific">Bursaphelenchus okinawaensis</name>
    <dbReference type="NCBI Taxonomy" id="465554"/>
    <lineage>
        <taxon>Eukaryota</taxon>
        <taxon>Metazoa</taxon>
        <taxon>Ecdysozoa</taxon>
        <taxon>Nematoda</taxon>
        <taxon>Chromadorea</taxon>
        <taxon>Rhabditida</taxon>
        <taxon>Tylenchina</taxon>
        <taxon>Tylenchomorpha</taxon>
        <taxon>Aphelenchoidea</taxon>
        <taxon>Aphelenchoididae</taxon>
        <taxon>Bursaphelenchus</taxon>
    </lineage>
</organism>